<organism evidence="1 2">
    <name type="scientific">Halolamina pelagica</name>
    <dbReference type="NCBI Taxonomy" id="699431"/>
    <lineage>
        <taxon>Archaea</taxon>
        <taxon>Methanobacteriati</taxon>
        <taxon>Methanobacteriota</taxon>
        <taxon>Stenosarchaea group</taxon>
        <taxon>Halobacteria</taxon>
        <taxon>Halobacteriales</taxon>
        <taxon>Haloferacaceae</taxon>
    </lineage>
</organism>
<name>A0A0P7HRI9_9EURY</name>
<evidence type="ECO:0000313" key="2">
    <source>
        <dbReference type="Proteomes" id="UP000050535"/>
    </source>
</evidence>
<dbReference type="EMBL" id="LGUC01000002">
    <property type="protein sequence ID" value="KPN29279.1"/>
    <property type="molecule type" value="Genomic_DNA"/>
</dbReference>
<dbReference type="RefSeq" id="WP_144427298.1">
    <property type="nucleotide sequence ID" value="NZ_LGUC01000002.1"/>
</dbReference>
<dbReference type="AlphaFoldDB" id="A0A0P7HRI9"/>
<sequence length="315" mass="34138">MSLAAYWSRISQVFAVQHSTYRRPVLETVLQADSDVYTFTGLKEAVNEYLEANELDDADNEWSNATLTDILPYLEDIGVIQRIPKVEKDSDYATYRIGAVCDWLQQQDLDAGSPQSLPSGKAACMVDYVGGVLSRLDAGEHTAERVEGYPEEKISVVPTEASMSTVAQQAGMFRDPNVEIGIGNLSSLRGTSYEDLLASLELGTDLPAADGGWQTADGVHDFAVAGVITGLVGCDDERRLSRQIRSYLGLIHAGAWKLNAAADDGSEHGRVVTGGDTVRELLGKDGQNASLKRTGFDVQVADGQVLFGSYTRRRP</sequence>
<proteinExistence type="predicted"/>
<gene>
    <name evidence="1" type="ORF">SY89_03513</name>
</gene>
<dbReference type="Proteomes" id="UP000050535">
    <property type="component" value="Unassembled WGS sequence"/>
</dbReference>
<comment type="caution">
    <text evidence="1">The sequence shown here is derived from an EMBL/GenBank/DDBJ whole genome shotgun (WGS) entry which is preliminary data.</text>
</comment>
<reference evidence="2" key="1">
    <citation type="submission" date="2013-11" db="EMBL/GenBank/DDBJ databases">
        <authorList>
            <person name="Hoang H.T."/>
            <person name="Killian M.L."/>
            <person name="Madson D.M."/>
            <person name="Arruda P.H.E."/>
            <person name="Sun D."/>
            <person name="Schwartz K.J."/>
            <person name="Yoon K."/>
        </authorList>
    </citation>
    <scope>NUCLEOTIDE SEQUENCE [LARGE SCALE GENOMIC DNA]</scope>
    <source>
        <strain evidence="2">CDK2</strain>
    </source>
</reference>
<protein>
    <submittedName>
        <fullName evidence="1">Uncharacterized protein</fullName>
    </submittedName>
</protein>
<accession>A0A0P7HRI9</accession>
<keyword evidence="2" id="KW-1185">Reference proteome</keyword>
<evidence type="ECO:0000313" key="1">
    <source>
        <dbReference type="EMBL" id="KPN29279.1"/>
    </source>
</evidence>